<feature type="non-terminal residue" evidence="3">
    <location>
        <position position="350"/>
    </location>
</feature>
<dbReference type="InterPro" id="IPR002921">
    <property type="entry name" value="Fungal_lipase-type"/>
</dbReference>
<dbReference type="GO" id="GO:0006629">
    <property type="term" value="P:lipid metabolic process"/>
    <property type="evidence" value="ECO:0007669"/>
    <property type="project" value="InterPro"/>
</dbReference>
<dbReference type="InterPro" id="IPR029058">
    <property type="entry name" value="AB_hydrolase_fold"/>
</dbReference>
<evidence type="ECO:0000259" key="2">
    <source>
        <dbReference type="Pfam" id="PF01764"/>
    </source>
</evidence>
<reference evidence="3" key="1">
    <citation type="submission" date="2023-06" db="EMBL/GenBank/DDBJ databases">
        <authorList>
            <person name="Delattre M."/>
        </authorList>
    </citation>
    <scope>NUCLEOTIDE SEQUENCE</scope>
    <source>
        <strain evidence="3">AF72</strain>
    </source>
</reference>
<feature type="domain" description="Fungal lipase-type" evidence="2">
    <location>
        <begin position="170"/>
        <end position="281"/>
    </location>
</feature>
<feature type="chain" id="PRO_5041365215" description="Fungal lipase-type domain-containing protein" evidence="1">
    <location>
        <begin position="20"/>
        <end position="350"/>
    </location>
</feature>
<dbReference type="Pfam" id="PF01764">
    <property type="entry name" value="Lipase_3"/>
    <property type="match status" value="1"/>
</dbReference>
<name>A0AA36D546_9BILA</name>
<gene>
    <name evidence="3" type="ORF">MSPICULIGERA_LOCUS18205</name>
</gene>
<organism evidence="3 4">
    <name type="scientific">Mesorhabditis spiculigera</name>
    <dbReference type="NCBI Taxonomy" id="96644"/>
    <lineage>
        <taxon>Eukaryota</taxon>
        <taxon>Metazoa</taxon>
        <taxon>Ecdysozoa</taxon>
        <taxon>Nematoda</taxon>
        <taxon>Chromadorea</taxon>
        <taxon>Rhabditida</taxon>
        <taxon>Rhabditina</taxon>
        <taxon>Rhabditomorpha</taxon>
        <taxon>Rhabditoidea</taxon>
        <taxon>Rhabditidae</taxon>
        <taxon>Mesorhabditinae</taxon>
        <taxon>Mesorhabditis</taxon>
    </lineage>
</organism>
<dbReference type="SUPFAM" id="SSF53474">
    <property type="entry name" value="alpha/beta-Hydrolases"/>
    <property type="match status" value="1"/>
</dbReference>
<evidence type="ECO:0000256" key="1">
    <source>
        <dbReference type="SAM" id="SignalP"/>
    </source>
</evidence>
<dbReference type="Proteomes" id="UP001177023">
    <property type="component" value="Unassembled WGS sequence"/>
</dbReference>
<keyword evidence="4" id="KW-1185">Reference proteome</keyword>
<protein>
    <recommendedName>
        <fullName evidence="2">Fungal lipase-type domain-containing protein</fullName>
    </recommendedName>
</protein>
<comment type="caution">
    <text evidence="3">The sequence shown here is derived from an EMBL/GenBank/DDBJ whole genome shotgun (WGS) entry which is preliminary data.</text>
</comment>
<dbReference type="EMBL" id="CATQJA010002659">
    <property type="protein sequence ID" value="CAJ0580002.1"/>
    <property type="molecule type" value="Genomic_DNA"/>
</dbReference>
<dbReference type="AlphaFoldDB" id="A0AA36D546"/>
<feature type="signal peptide" evidence="1">
    <location>
        <begin position="1"/>
        <end position="19"/>
    </location>
</feature>
<dbReference type="Gene3D" id="3.40.50.1820">
    <property type="entry name" value="alpha/beta hydrolase"/>
    <property type="match status" value="1"/>
</dbReference>
<keyword evidence="1" id="KW-0732">Signal</keyword>
<evidence type="ECO:0000313" key="3">
    <source>
        <dbReference type="EMBL" id="CAJ0580002.1"/>
    </source>
</evidence>
<dbReference type="PANTHER" id="PTHR45908">
    <property type="entry name" value="PROTEIN CBG11750-RELATED"/>
    <property type="match status" value="1"/>
</dbReference>
<accession>A0AA36D546</accession>
<evidence type="ECO:0000313" key="4">
    <source>
        <dbReference type="Proteomes" id="UP001177023"/>
    </source>
</evidence>
<proteinExistence type="predicted"/>
<sequence length="350" mass="37260">MQQLTVALILLALASGVSAGLGCNHNNCQACTADPLCGWNGSACKSRILGGCRGDGGLINGLLLCNPYQCSTAPPVYNENFAKQLWQLQGAGKVATSDPGFAGCVNAADPSAKFIARINVTCGVPLPIDRCVTDLYVLPGSKTIAAISLGSEGTSQLVQVLGALTLSFLDLQTGAVIYWQTAFNSLWNGGLQSNLTALLQNSTYADYTFVSSGHSLGGAVSLLITKAVADKGWRGPDAIQTITFGQPRLGSVALQNSIYQKAPHHFRLKNARDAISSLPFQAAWIEHSKFPVYYPIGMNSTGLAAKIICQTNEDPACTTLFQVSDLGLNYHNTYFNIDNIETWHNTNCAY</sequence>